<keyword evidence="1" id="KW-0472">Membrane</keyword>
<dbReference type="Pfam" id="PF13687">
    <property type="entry name" value="DUF4153"/>
    <property type="match status" value="1"/>
</dbReference>
<dbReference type="EMBL" id="WJNH01000008">
    <property type="protein sequence ID" value="MRG87297.1"/>
    <property type="molecule type" value="Genomic_DNA"/>
</dbReference>
<feature type="transmembrane region" description="Helical" evidence="1">
    <location>
        <begin position="198"/>
        <end position="222"/>
    </location>
</feature>
<protein>
    <submittedName>
        <fullName evidence="2">DUF4173 domain-containing protein</fullName>
    </submittedName>
</protein>
<feature type="transmembrane region" description="Helical" evidence="1">
    <location>
        <begin position="285"/>
        <end position="306"/>
    </location>
</feature>
<feature type="transmembrane region" description="Helical" evidence="1">
    <location>
        <begin position="318"/>
        <end position="341"/>
    </location>
</feature>
<keyword evidence="1" id="KW-1133">Transmembrane helix</keyword>
<dbReference type="InterPro" id="IPR025291">
    <property type="entry name" value="DUF4153"/>
</dbReference>
<keyword evidence="3" id="KW-1185">Reference proteome</keyword>
<feature type="transmembrane region" description="Helical" evidence="1">
    <location>
        <begin position="383"/>
        <end position="404"/>
    </location>
</feature>
<evidence type="ECO:0000313" key="2">
    <source>
        <dbReference type="EMBL" id="MRG87297.1"/>
    </source>
</evidence>
<feature type="transmembrane region" description="Helical" evidence="1">
    <location>
        <begin position="85"/>
        <end position="104"/>
    </location>
</feature>
<dbReference type="RefSeq" id="WP_153729185.1">
    <property type="nucleotide sequence ID" value="NZ_WJNH01000008.1"/>
</dbReference>
<reference evidence="2 3" key="1">
    <citation type="submission" date="2019-11" db="EMBL/GenBank/DDBJ databases">
        <authorList>
            <person name="Li J."/>
        </authorList>
    </citation>
    <scope>NUCLEOTIDE SEQUENCE [LARGE SCALE GENOMIC DNA]</scope>
    <source>
        <strain evidence="2 3">J4</strain>
    </source>
</reference>
<dbReference type="AlphaFoldDB" id="A0A6G1X8M7"/>
<evidence type="ECO:0000256" key="1">
    <source>
        <dbReference type="SAM" id="Phobius"/>
    </source>
</evidence>
<dbReference type="OrthoDB" id="9767931at2"/>
<name>A0A6G1X8M7_9BACI</name>
<feature type="transmembrane region" description="Helical" evidence="1">
    <location>
        <begin position="153"/>
        <end position="178"/>
    </location>
</feature>
<evidence type="ECO:0000313" key="3">
    <source>
        <dbReference type="Proteomes" id="UP000480185"/>
    </source>
</evidence>
<sequence>MSIQVNKRDGLLLLLCFVLGILAEQTLFHGRIGISYIILVMSFYGVFFYRFRQVAFHNTRIGTLLMVCIWVISSHYFIYSASVFYLFNFLVIPFLVLVHVIIVTQPKGFSWHQFHFLVILGTKIKQLISYNFAFIKRVILRLTKGLDRQLVSIIVRIGLGLIISVPLLLIVIGLLVSADAEFSRFISSIPNWLLQIDVTLLVRLFVILIFTLAVFGLFQVLLKKEDIQERKWFKERKVLDGITTLTVLVLLNGVYLLFATIQFQYFFSDTLQAGFTYAEYARRGFFELMAVTLVNWSILLVVINFVKQSHKGLKKALQILLTLLVVLSGVMLISAFMRLLMYEEAYGFTLARVLAHSFMIFLMVIFSYTLIKVWIEKLSLLRFYLIVAVVFYVALNAINVNGYIVDKNIERYEETGKIDVEYMSRLSYAGVEGLMELYDRNPDVHRLESTLNNKKKEMLSQEYSWQSFNLERQEVIKQLRELSLD</sequence>
<accession>A0A6G1X8M7</accession>
<feature type="transmembrane region" description="Helical" evidence="1">
    <location>
        <begin position="242"/>
        <end position="265"/>
    </location>
</feature>
<comment type="caution">
    <text evidence="2">The sequence shown here is derived from an EMBL/GenBank/DDBJ whole genome shotgun (WGS) entry which is preliminary data.</text>
</comment>
<proteinExistence type="predicted"/>
<feature type="transmembrane region" description="Helical" evidence="1">
    <location>
        <begin position="353"/>
        <end position="371"/>
    </location>
</feature>
<dbReference type="Proteomes" id="UP000480185">
    <property type="component" value="Unassembled WGS sequence"/>
</dbReference>
<feature type="transmembrane region" description="Helical" evidence="1">
    <location>
        <begin position="33"/>
        <end position="49"/>
    </location>
</feature>
<keyword evidence="1" id="KW-0812">Transmembrane</keyword>
<organism evidence="2 3">
    <name type="scientific">Salinibacillus xinjiangensis</name>
    <dbReference type="NCBI Taxonomy" id="1229268"/>
    <lineage>
        <taxon>Bacteria</taxon>
        <taxon>Bacillati</taxon>
        <taxon>Bacillota</taxon>
        <taxon>Bacilli</taxon>
        <taxon>Bacillales</taxon>
        <taxon>Bacillaceae</taxon>
        <taxon>Salinibacillus</taxon>
    </lineage>
</organism>
<gene>
    <name evidence="2" type="ORF">GH754_13435</name>
</gene>